<dbReference type="InterPro" id="IPR046470">
    <property type="entry name" value="SAM_HAT_C"/>
</dbReference>
<dbReference type="InterPro" id="IPR002747">
    <property type="entry name" value="SAM_OH_AdoTrfase"/>
</dbReference>
<dbReference type="SUPFAM" id="SSF101852">
    <property type="entry name" value="Bacterial fluorinating enzyme, C-terminal domain"/>
    <property type="match status" value="1"/>
</dbReference>
<accession>A0A7C4BCE4</accession>
<evidence type="ECO:0000313" key="5">
    <source>
        <dbReference type="EMBL" id="HGI87615.1"/>
    </source>
</evidence>
<evidence type="ECO:0000256" key="1">
    <source>
        <dbReference type="ARBA" id="ARBA00022691"/>
    </source>
</evidence>
<dbReference type="Gene3D" id="2.40.30.90">
    <property type="entry name" value="Bacterial fluorinating enzyme like"/>
    <property type="match status" value="1"/>
</dbReference>
<dbReference type="Gene3D" id="3.40.50.10790">
    <property type="entry name" value="S-adenosyl-l-methionine hydroxide adenosyltransferase, N-terminal"/>
    <property type="match status" value="1"/>
</dbReference>
<dbReference type="InterPro" id="IPR023228">
    <property type="entry name" value="SAM_OH_AdoTrfase_N_sf"/>
</dbReference>
<proteinExistence type="inferred from homology"/>
<gene>
    <name evidence="5" type="ORF">ENV14_04395</name>
</gene>
<organism evidence="5">
    <name type="scientific">Ignisphaera aggregans</name>
    <dbReference type="NCBI Taxonomy" id="334771"/>
    <lineage>
        <taxon>Archaea</taxon>
        <taxon>Thermoproteota</taxon>
        <taxon>Thermoprotei</taxon>
        <taxon>Desulfurococcales</taxon>
        <taxon>Desulfurococcaceae</taxon>
        <taxon>Ignisphaera</taxon>
    </lineage>
</organism>
<dbReference type="InterPro" id="IPR023227">
    <property type="entry name" value="SAM_OH_AdoTrfase_C_sf"/>
</dbReference>
<dbReference type="PANTHER" id="PTHR35092">
    <property type="entry name" value="CHLORINASE MJ1651"/>
    <property type="match status" value="1"/>
</dbReference>
<dbReference type="EMBL" id="DTFF01000040">
    <property type="protein sequence ID" value="HGI87615.1"/>
    <property type="molecule type" value="Genomic_DNA"/>
</dbReference>
<reference evidence="5" key="1">
    <citation type="journal article" date="2020" name="mSystems">
        <title>Genome- and Community-Level Interaction Insights into Carbon Utilization and Element Cycling Functions of Hydrothermarchaeota in Hydrothermal Sediment.</title>
        <authorList>
            <person name="Zhou Z."/>
            <person name="Liu Y."/>
            <person name="Xu W."/>
            <person name="Pan J."/>
            <person name="Luo Z.H."/>
            <person name="Li M."/>
        </authorList>
    </citation>
    <scope>NUCLEOTIDE SEQUENCE [LARGE SCALE GENOMIC DNA]</scope>
    <source>
        <strain evidence="5">SpSt-732</strain>
    </source>
</reference>
<comment type="similarity">
    <text evidence="2">Belongs to the SAM hydrolase / SAM-dependent halogenase family.</text>
</comment>
<name>A0A7C4BCE4_9CREN</name>
<keyword evidence="1" id="KW-0949">S-adenosyl-L-methionine</keyword>
<dbReference type="Pfam" id="PF20257">
    <property type="entry name" value="SAM_HAT_C"/>
    <property type="match status" value="1"/>
</dbReference>
<dbReference type="InterPro" id="IPR046469">
    <property type="entry name" value="SAM_HAT_N"/>
</dbReference>
<sequence>MRCFILEKPCKVIAFLTDFGYEDPYAAAMKGVAIDVCPDVRVIDITHSVQSFDIDIAAFILLTTYKYFPKGTVFVVVVDPGVGSERKPLLIVTRNYYFIGPDNGVLTAAAEEDGIETVIKLENDVYFRKPISSSFHGRDVFTPVAAWLACGVEPRFFGSSQPIESIKRSAVSIYMSKVSPSCAELRVIYVDRFGNVMLSQYYDHLAKALDISIGEEVLIYSGEEAFKATVERVFSVVERGKLVLYKNSFGLAELAVNKGSAKELLNASRGQVVRLCKCIECRG</sequence>
<protein>
    <recommendedName>
        <fullName evidence="6">SAM-dependent chlorinase/fluorinase</fullName>
    </recommendedName>
</protein>
<feature type="domain" description="S-adenosyl-l-methionine hydroxide adenosyltransferase N-terminal" evidence="3">
    <location>
        <begin position="13"/>
        <end position="155"/>
    </location>
</feature>
<dbReference type="AlphaFoldDB" id="A0A7C4BCE4"/>
<evidence type="ECO:0008006" key="6">
    <source>
        <dbReference type="Google" id="ProtNLM"/>
    </source>
</evidence>
<comment type="caution">
    <text evidence="5">The sequence shown here is derived from an EMBL/GenBank/DDBJ whole genome shotgun (WGS) entry which is preliminary data.</text>
</comment>
<dbReference type="PANTHER" id="PTHR35092:SF1">
    <property type="entry name" value="CHLORINASE MJ1651"/>
    <property type="match status" value="1"/>
</dbReference>
<evidence type="ECO:0000259" key="3">
    <source>
        <dbReference type="Pfam" id="PF01887"/>
    </source>
</evidence>
<evidence type="ECO:0000259" key="4">
    <source>
        <dbReference type="Pfam" id="PF20257"/>
    </source>
</evidence>
<dbReference type="Pfam" id="PF01887">
    <property type="entry name" value="SAM_HAT_N"/>
    <property type="match status" value="1"/>
</dbReference>
<evidence type="ECO:0000256" key="2">
    <source>
        <dbReference type="ARBA" id="ARBA00024035"/>
    </source>
</evidence>
<dbReference type="PIRSF" id="PIRSF006779">
    <property type="entry name" value="UCP006779"/>
    <property type="match status" value="1"/>
</dbReference>
<dbReference type="SUPFAM" id="SSF102522">
    <property type="entry name" value="Bacterial fluorinating enzyme, N-terminal domain"/>
    <property type="match status" value="1"/>
</dbReference>
<feature type="domain" description="S-adenosyl-l-methionine hydroxide adenosyltransferase C-terminal" evidence="4">
    <location>
        <begin position="186"/>
        <end position="274"/>
    </location>
</feature>